<dbReference type="AlphaFoldDB" id="A0A2T9JIM0"/>
<dbReference type="PANTHER" id="PTHR37419:SF1">
    <property type="entry name" value="SERINE_THREONINE-PROTEIN KINASE TOXIN HIPA"/>
    <property type="match status" value="1"/>
</dbReference>
<dbReference type="GO" id="GO:0005829">
    <property type="term" value="C:cytosol"/>
    <property type="evidence" value="ECO:0007669"/>
    <property type="project" value="TreeGrafter"/>
</dbReference>
<comment type="similarity">
    <text evidence="1">Belongs to the HipA Ser/Thr kinase family.</text>
</comment>
<dbReference type="InterPro" id="IPR012893">
    <property type="entry name" value="HipA-like_C"/>
</dbReference>
<protein>
    <submittedName>
        <fullName evidence="6">Toxin HipA</fullName>
    </submittedName>
</protein>
<gene>
    <name evidence="6" type="ORF">DDF65_14915</name>
</gene>
<accession>A0A2T9JAY7</accession>
<dbReference type="InterPro" id="IPR017508">
    <property type="entry name" value="HipA_N1"/>
</dbReference>
<dbReference type="InterPro" id="IPR052028">
    <property type="entry name" value="HipA_Ser/Thr_kinase"/>
</dbReference>
<dbReference type="EMBL" id="QDKP01000043">
    <property type="protein sequence ID" value="PVM79389.1"/>
    <property type="molecule type" value="Genomic_DNA"/>
</dbReference>
<evidence type="ECO:0000259" key="5">
    <source>
        <dbReference type="Pfam" id="PF13657"/>
    </source>
</evidence>
<dbReference type="Pfam" id="PF07804">
    <property type="entry name" value="HipA_C"/>
    <property type="match status" value="1"/>
</dbReference>
<evidence type="ECO:0000259" key="4">
    <source>
        <dbReference type="Pfam" id="PF07804"/>
    </source>
</evidence>
<dbReference type="NCBIfam" id="TIGR03071">
    <property type="entry name" value="couple_hipA"/>
    <property type="match status" value="1"/>
</dbReference>
<evidence type="ECO:0000256" key="1">
    <source>
        <dbReference type="ARBA" id="ARBA00010164"/>
    </source>
</evidence>
<keyword evidence="2" id="KW-0808">Transferase</keyword>
<sequence>MARRPRHSPLAVYMNGRRVGLLRREPSGAVDFTYDAEWLTVGAALPVSLSLPLREDRYIGAPVMAVFDNLLPDNIDIRSRVAAKVGAEGADPYSLLSALGRDCVGALQFLPESAPPPVVGRVEGQPMTEADIARILANLARAPLGLEPDDDFRISIAGAQEKTAFLRQDGQWLRPLGATPTTHIFKPQIGRLPNGLDLSNSVENEYLCLTLLAAWGLPSAAVEMASFEDRRVLVVERFDRFHDRDHRLLRRPQEDFCQALSTPWVGKYEADGGPGVLKGLDLLAASDTPANDRLAFLKAQVVFWLLGATDGHAKNFSLFLQPGGGFRMTPLYDVLSAEPSRAARQIEPKQMKLAMAVGERRHYRIGDVAPRHFVQSGAAGGLDPEAVRKMLAHLAQAGPAALDRVLASLPADFPAAVSGPIAQAAHARLAQIGRYLDGDAATKA</sequence>
<keyword evidence="7" id="KW-1185">Reference proteome</keyword>
<evidence type="ECO:0000256" key="3">
    <source>
        <dbReference type="ARBA" id="ARBA00022777"/>
    </source>
</evidence>
<evidence type="ECO:0000313" key="6">
    <source>
        <dbReference type="EMBL" id="PVM79389.1"/>
    </source>
</evidence>
<dbReference type="CDD" id="cd17808">
    <property type="entry name" value="HipA_Ec_like"/>
    <property type="match status" value="1"/>
</dbReference>
<organism evidence="6 7">
    <name type="scientific">Caulobacter radicis</name>
    <dbReference type="NCBI Taxonomy" id="2172650"/>
    <lineage>
        <taxon>Bacteria</taxon>
        <taxon>Pseudomonadati</taxon>
        <taxon>Pseudomonadota</taxon>
        <taxon>Alphaproteobacteria</taxon>
        <taxon>Caulobacterales</taxon>
        <taxon>Caulobacteraceae</taxon>
        <taxon>Caulobacter</taxon>
    </lineage>
</organism>
<proteinExistence type="inferred from homology"/>
<evidence type="ECO:0000313" key="7">
    <source>
        <dbReference type="Proteomes" id="UP000244913"/>
    </source>
</evidence>
<comment type="caution">
    <text evidence="6">The sequence shown here is derived from an EMBL/GenBank/DDBJ whole genome shotgun (WGS) entry which is preliminary data.</text>
</comment>
<dbReference type="Pfam" id="PF13657">
    <property type="entry name" value="Couple_hipA"/>
    <property type="match status" value="1"/>
</dbReference>
<evidence type="ECO:0000256" key="2">
    <source>
        <dbReference type="ARBA" id="ARBA00022679"/>
    </source>
</evidence>
<dbReference type="PANTHER" id="PTHR37419">
    <property type="entry name" value="SERINE/THREONINE-PROTEIN KINASE TOXIN HIPA"/>
    <property type="match status" value="1"/>
</dbReference>
<dbReference type="RefSeq" id="WP_116491622.1">
    <property type="nucleotide sequence ID" value="NZ_QDKO01000044.1"/>
</dbReference>
<accession>A0A2T9JIM0</accession>
<dbReference type="GO" id="GO:0004674">
    <property type="term" value="F:protein serine/threonine kinase activity"/>
    <property type="evidence" value="ECO:0007669"/>
    <property type="project" value="TreeGrafter"/>
</dbReference>
<reference evidence="6 7" key="1">
    <citation type="submission" date="2018-04" db="EMBL/GenBank/DDBJ databases">
        <title>The genome sequence of Caulobacter sp. 736.</title>
        <authorList>
            <person name="Gao J."/>
            <person name="Sun J."/>
        </authorList>
    </citation>
    <scope>NUCLEOTIDE SEQUENCE [LARGE SCALE GENOMIC DNA]</scope>
    <source>
        <strain evidence="6 7">736</strain>
    </source>
</reference>
<dbReference type="Proteomes" id="UP000244913">
    <property type="component" value="Unassembled WGS sequence"/>
</dbReference>
<feature type="domain" description="HipA N-terminal subdomain 1" evidence="5">
    <location>
        <begin position="10"/>
        <end position="109"/>
    </location>
</feature>
<feature type="domain" description="HipA-like C-terminal" evidence="4">
    <location>
        <begin position="154"/>
        <end position="398"/>
    </location>
</feature>
<name>A0A2T9JIM0_9CAUL</name>
<keyword evidence="3" id="KW-0418">Kinase</keyword>